<keyword evidence="5" id="KW-0547">Nucleotide-binding</keyword>
<dbReference type="EMBL" id="SOYY01000109">
    <property type="protein sequence ID" value="KAA0701419.1"/>
    <property type="molecule type" value="Genomic_DNA"/>
</dbReference>
<dbReference type="FunFam" id="2.40.50.40:FF:000003">
    <property type="entry name" value="chromodomain-helicase-DNA-binding protein 3 isoform X1"/>
    <property type="match status" value="1"/>
</dbReference>
<dbReference type="FunFam" id="3.40.50.300:FF:000015">
    <property type="entry name" value="chromodomain-helicase-DNA-binding protein 9 isoform X1"/>
    <property type="match status" value="1"/>
</dbReference>
<sequence length="2339" mass="266663">MEAIRMVAGEEEEESRMRSESEGSDYAPSKKKKKRSSSSKERKKGGSAGEKAGCSSGGKSKRKDPEPEEEDDDDDDDDGQEPKSSSQLLADWGMKDIDYTFTQEDYTSLTNYKAFSQFVRPLIAAKNPKIPVSKMMTVLGGKWREFSTNNPMRGSASANAALAAANVAAAVESMVTRVDGGGAAPMAPPTPIAAPAAPPPPPAPPAVPLRKAKTKEGKGPNARRKSKPTPKPQDKKSKAKKVAPLKIKLGNFKRKRSSLPYFILLLTLPHVVDEDADGYETDHQDYCEVCQQGGEIILCDTCPRAYHMEKEGIQWEAREESSEGEEENDDCRRDEGEVEEEDDHHMEFCRVCKDGGELLCCDTCPSSYHLHCLNPPFPDIPNGEWICPRCLSAPLKGKVQKVLTWRWGDAPPPMPVPRPADLPANAPDPPPMIGRKEREFFVKWCNMSYWHCSWVQELQLELNCQVMFRNYQRKTDMEEPPNLELGAEGDEDKSTKRKNKDPVYARMEDQFGRFGVKLEWLLIHRVLNHSVDKKNNVHYLVKWRDLPYDQSCWESEDMDIPDYETYKQQYWNHRELMLGDEGRPGKKMKKVKVKKVDRPPVNPVVDPTIKFDRQPEYLDATGGTLHPYQLEGLNWLRFSWAQGTDTILADEMGLGKTVQTAVFLYSLYKEGHSKGPFLVSAPLSTIINWEREFEMWAPDMYVVTYVGDKDSRAVIRENEFSFEDNAIRGGKKASKMKKEASVKFHVLLTSYELITIDQAILGSIDWACLVVDEAHRLKNNQSKFFRVLNNYPLQHKLLLTGTPLQNNLEELFHLLNFLTPERFNNLDGFLEEFADIAKEDQIKKLHDMLGPHMLRRLKADVFKHMPSKTELIVRVELSSMQKKYYKYILTRNFEALNTRGGGNQVSLLNVVMDLKKCCNHPYLFPTAANEAPKMPNGMYDGGALTKSSGKLFLLCKMLKKLKEGGHRVLIFSQMTKMLDLLEDFLENEGYKYERIDGGVTGGMRQEAIDRFNAPGAPQFVFLLSTRAGGLGINLATADTVIIYDSDWNPHNDIQAFSRAHRIGQNRKVMIYRFVTKASVEERITQNIDPKVHTHNKFAPMSQMEDLMAWQGMVMDALPPRTADDLPHQRQVQLDKEGRRQMTHGPSQSYDHKELTSIILSLAHNLTDLRNEVNDLKLHATESQEELKHPQSRIAQLEGETQTTRNKSDRDAKIESLTQQLDNTRDKLDRVQRELEHSYKLQWEPQWKTHPPLSQQVSRANSLSPVQRYKGGGLTSLLNTSPASILKTSEATEGKGFLQIIPETVHGATLKDLNKLARVIKCFIPNSAGDLDVHAYLRDIDFHLHIMPNVTTQKRLHLLWITSGTEVKSFLERQPDAVKSDYHRLKQALIQEFSDPETEYGLVAALDLKQGRQETPRVYLNRLRQAYFGARNESEMEEDISFKSLFLRNLHPIVSHHLGIMACPHTMTIHHLRDLAQKAFNKHKATSERKASTAPLSLNCNIQKFAPEGRHCHYNTMSFNDMPGKLPARRQNRHHRNRPRYQTNHWKKPWRRQNSSLETPLAVQQPLTASSDATHRCRSESSQREPDLPTPESQELLKLVAKKKMMLTHLVVRPGLGSKAGSMSKQELDDILKFGTEELFKYEIGEAMTTGRPQRDNKEEDSCVIHYDDKAIDRLLDRNQDATDDTELQSMNEYLSSFKVAQYVVKDEDEEEEDVDREIIKQEESVDPDYWEKLLRHHYEQQQEDLARHLGKGKRPRKPVNYNDCSQEDRDWQDDQSDNQSDYSVASEENDEDFDERSEVNSRRPSRKGLRNDKDKPLPPLLARVGGNIEVLGFNARQRKAFLNAVMRYGMPPQDAFTTQWLVRDLRGKSEKEFKAYVSLFMRHLCEPGADGAETFADGVPREGLSRQHVLTRIGVMSLIRKKVQEFEHVNGQWSMPWMKELEENKRAAAIAAGEDPKTPSSGTPADTQPNTPAPEDLSKSEDAVKEPEEKTEGDREREMKGPRQEDEIIEIPDEGEKSPSPPKKEEKTEAVSPSRDKDGGSREGERKKDESSEATSSTDKTKDESSDEKMDTSSAREEKKELKEEKDGVKSEESTKLQNGDNAKETSGGGDGVSEEKKKAVKQRFMFNIADGGFTELHSLWQNEERAATVTKKTYEIWHRRHDYWLLAGIIHHGYARWQDVQNDPRFAILNEPFKGEMSRGNFLEIKNKFLARRFKLLEQALVIEEQLRRAAYLNMTEDPSHPSMALNTRFSEVECLAESHQHLSKESMSGNKPANAVLHKVLKQLEELLSDMKADVTRLPATIARIPPVAVRLQMSERSILSRLASRGSEVTQMQAPR</sequence>
<dbReference type="SUPFAM" id="SSF57903">
    <property type="entry name" value="FYVE/PHD zinc finger"/>
    <property type="match status" value="1"/>
</dbReference>
<keyword evidence="19" id="KW-0238">DNA-binding</keyword>
<dbReference type="Pfam" id="PF06465">
    <property type="entry name" value="DUF1087"/>
    <property type="match status" value="1"/>
</dbReference>
<dbReference type="InterPro" id="IPR009462">
    <property type="entry name" value="CHD_II_SANT-like"/>
</dbReference>
<dbReference type="Gene3D" id="3.40.50.10810">
    <property type="entry name" value="Tandem AAA-ATPase domain"/>
    <property type="match status" value="1"/>
</dbReference>
<dbReference type="SMART" id="SM00487">
    <property type="entry name" value="DEXDc"/>
    <property type="match status" value="1"/>
</dbReference>
<dbReference type="Pfam" id="PF08073">
    <property type="entry name" value="CHDNT"/>
    <property type="match status" value="1"/>
</dbReference>
<evidence type="ECO:0000256" key="12">
    <source>
        <dbReference type="ARBA" id="ARBA00049360"/>
    </source>
</evidence>
<feature type="compositionally biased region" description="Basic residues" evidence="14">
    <location>
        <begin position="1526"/>
        <end position="1550"/>
    </location>
</feature>
<dbReference type="Gene3D" id="1.10.10.60">
    <property type="entry name" value="Homeodomain-like"/>
    <property type="match status" value="1"/>
</dbReference>
<evidence type="ECO:0000256" key="3">
    <source>
        <dbReference type="ARBA" id="ARBA00022723"/>
    </source>
</evidence>
<evidence type="ECO:0000313" key="19">
    <source>
        <dbReference type="EMBL" id="KAA0701419.1"/>
    </source>
</evidence>
<keyword evidence="6 13" id="KW-0863">Zinc-finger</keyword>
<evidence type="ECO:0000313" key="20">
    <source>
        <dbReference type="Proteomes" id="UP000324632"/>
    </source>
</evidence>
<keyword evidence="11" id="KW-0539">Nucleus</keyword>
<dbReference type="InterPro" id="IPR019787">
    <property type="entry name" value="Znf_PHD-finger"/>
</dbReference>
<evidence type="ECO:0000256" key="11">
    <source>
        <dbReference type="ARBA" id="ARBA00023242"/>
    </source>
</evidence>
<feature type="compositionally biased region" description="Basic and acidic residues" evidence="14">
    <location>
        <begin position="1976"/>
        <end position="2006"/>
    </location>
</feature>
<feature type="domain" description="Helicase ATP-binding" evidence="17">
    <location>
        <begin position="637"/>
        <end position="821"/>
    </location>
</feature>
<feature type="compositionally biased region" description="Basic and acidic residues" evidence="14">
    <location>
        <begin position="1572"/>
        <end position="1586"/>
    </location>
</feature>
<dbReference type="CDD" id="cd18793">
    <property type="entry name" value="SF2_C_SNF"/>
    <property type="match status" value="1"/>
</dbReference>
<evidence type="ECO:0000256" key="2">
    <source>
        <dbReference type="ARBA" id="ARBA00007025"/>
    </source>
</evidence>
<dbReference type="GO" id="GO:0005524">
    <property type="term" value="F:ATP binding"/>
    <property type="evidence" value="ECO:0007669"/>
    <property type="project" value="UniProtKB-KW"/>
</dbReference>
<dbReference type="InterPro" id="IPR038718">
    <property type="entry name" value="SNF2-like_sf"/>
</dbReference>
<accession>A0A5A9MWB0</accession>
<dbReference type="Gene3D" id="2.40.50.40">
    <property type="match status" value="2"/>
</dbReference>
<dbReference type="Pfam" id="PF08074">
    <property type="entry name" value="CHDCT2"/>
    <property type="match status" value="1"/>
</dbReference>
<dbReference type="PANTHER" id="PTHR45623">
    <property type="entry name" value="CHROMODOMAIN-HELICASE-DNA-BINDING PROTEIN 3-RELATED-RELATED"/>
    <property type="match status" value="1"/>
</dbReference>
<keyword evidence="9" id="KW-0067">ATP-binding</keyword>
<feature type="compositionally biased region" description="Basic residues" evidence="14">
    <location>
        <begin position="1748"/>
        <end position="1757"/>
    </location>
</feature>
<dbReference type="InterPro" id="IPR023780">
    <property type="entry name" value="Chromo_domain"/>
</dbReference>
<feature type="compositionally biased region" description="Basic and acidic residues" evidence="14">
    <location>
        <begin position="2059"/>
        <end position="2095"/>
    </location>
</feature>
<evidence type="ECO:0000256" key="8">
    <source>
        <dbReference type="ARBA" id="ARBA00022833"/>
    </source>
</evidence>
<keyword evidence="4" id="KW-0677">Repeat</keyword>
<dbReference type="InterPro" id="IPR019786">
    <property type="entry name" value="Zinc_finger_PHD-type_CS"/>
</dbReference>
<feature type="domain" description="PHD-type" evidence="16">
    <location>
        <begin position="346"/>
        <end position="393"/>
    </location>
</feature>
<keyword evidence="8" id="KW-0862">Zinc</keyword>
<feature type="region of interest" description="Disordered" evidence="14">
    <location>
        <begin position="1743"/>
        <end position="1820"/>
    </location>
</feature>
<evidence type="ECO:0000256" key="6">
    <source>
        <dbReference type="ARBA" id="ARBA00022771"/>
    </source>
</evidence>
<feature type="region of interest" description="Disordered" evidence="14">
    <location>
        <begin position="1952"/>
        <end position="2117"/>
    </location>
</feature>
<dbReference type="PROSITE" id="PS00690">
    <property type="entry name" value="DEAH_ATP_HELICASE"/>
    <property type="match status" value="1"/>
</dbReference>
<dbReference type="InterPro" id="IPR001650">
    <property type="entry name" value="Helicase_C-like"/>
</dbReference>
<keyword evidence="10" id="KW-0156">Chromatin regulator</keyword>
<dbReference type="InterPro" id="IPR000330">
    <property type="entry name" value="SNF2_N"/>
</dbReference>
<dbReference type="GO" id="GO:0042393">
    <property type="term" value="F:histone binding"/>
    <property type="evidence" value="ECO:0007669"/>
    <property type="project" value="TreeGrafter"/>
</dbReference>
<dbReference type="SMART" id="SM00490">
    <property type="entry name" value="HELICc"/>
    <property type="match status" value="1"/>
</dbReference>
<dbReference type="Pfam" id="PF00385">
    <property type="entry name" value="Chromo"/>
    <property type="match status" value="1"/>
</dbReference>
<dbReference type="InterPro" id="IPR014001">
    <property type="entry name" value="Helicase_ATP-bd"/>
</dbReference>
<dbReference type="FunFam" id="2.40.50.40:FF:000017">
    <property type="entry name" value="chromodomain-helicase-DNA-binding protein 3 isoform X3"/>
    <property type="match status" value="1"/>
</dbReference>
<dbReference type="FunFam" id="3.40.50.10810:FF:000001">
    <property type="entry name" value="chromodomain-helicase-DNA-binding protein 3 isoform X1"/>
    <property type="match status" value="1"/>
</dbReference>
<keyword evidence="7" id="KW-0378">Hydrolase</keyword>
<dbReference type="PROSITE" id="PS01359">
    <property type="entry name" value="ZF_PHD_1"/>
    <property type="match status" value="1"/>
</dbReference>
<evidence type="ECO:0000259" key="15">
    <source>
        <dbReference type="PROSITE" id="PS50013"/>
    </source>
</evidence>
<dbReference type="PROSITE" id="PS51192">
    <property type="entry name" value="HELICASE_ATP_BIND_1"/>
    <property type="match status" value="1"/>
</dbReference>
<dbReference type="Gene3D" id="3.30.40.10">
    <property type="entry name" value="Zinc/RING finger domain, C3HC4 (zinc finger)"/>
    <property type="match status" value="2"/>
</dbReference>
<feature type="compositionally biased region" description="Acidic residues" evidence="14">
    <location>
        <begin position="66"/>
        <end position="79"/>
    </location>
</feature>
<evidence type="ECO:0000256" key="4">
    <source>
        <dbReference type="ARBA" id="ARBA00022737"/>
    </source>
</evidence>
<comment type="catalytic activity">
    <reaction evidence="12">
        <text>ATP + H2O = ADP + phosphate + H(+)</text>
        <dbReference type="Rhea" id="RHEA:13065"/>
        <dbReference type="ChEBI" id="CHEBI:15377"/>
        <dbReference type="ChEBI" id="CHEBI:15378"/>
        <dbReference type="ChEBI" id="CHEBI:30616"/>
        <dbReference type="ChEBI" id="CHEBI:43474"/>
        <dbReference type="ChEBI" id="CHEBI:456216"/>
    </reaction>
</comment>
<evidence type="ECO:0000256" key="5">
    <source>
        <dbReference type="ARBA" id="ARBA00022741"/>
    </source>
</evidence>
<dbReference type="GO" id="GO:0003677">
    <property type="term" value="F:DNA binding"/>
    <property type="evidence" value="ECO:0007669"/>
    <property type="project" value="UniProtKB-KW"/>
</dbReference>
<evidence type="ECO:0000256" key="1">
    <source>
        <dbReference type="ARBA" id="ARBA00004123"/>
    </source>
</evidence>
<dbReference type="SMART" id="SM01146">
    <property type="entry name" value="DUF1086"/>
    <property type="match status" value="1"/>
</dbReference>
<dbReference type="Gene3D" id="3.40.50.300">
    <property type="entry name" value="P-loop containing nucleotide triphosphate hydrolases"/>
    <property type="match status" value="1"/>
</dbReference>
<evidence type="ECO:0000259" key="17">
    <source>
        <dbReference type="PROSITE" id="PS51192"/>
    </source>
</evidence>
<feature type="compositionally biased region" description="Pro residues" evidence="14">
    <location>
        <begin position="186"/>
        <end position="207"/>
    </location>
</feature>
<dbReference type="InterPro" id="IPR002464">
    <property type="entry name" value="DNA/RNA_helicase_DEAH_CS"/>
</dbReference>
<feature type="region of interest" description="Disordered" evidence="14">
    <location>
        <begin position="479"/>
        <end position="501"/>
    </location>
</feature>
<dbReference type="InterPro" id="IPR000953">
    <property type="entry name" value="Chromo/chromo_shadow_dom"/>
</dbReference>
<comment type="caution">
    <text evidence="19">The sequence shown here is derived from an EMBL/GenBank/DDBJ whole genome shotgun (WGS) entry which is preliminary data.</text>
</comment>
<dbReference type="CDD" id="cd18662">
    <property type="entry name" value="CD2_tandem_CHD3-4_like"/>
    <property type="match status" value="1"/>
</dbReference>
<dbReference type="Pfam" id="PF06461">
    <property type="entry name" value="CHDII_SANT-like"/>
    <property type="match status" value="1"/>
</dbReference>
<dbReference type="InterPro" id="IPR009463">
    <property type="entry name" value="DUF1087"/>
</dbReference>
<feature type="region of interest" description="Disordered" evidence="14">
    <location>
        <begin position="186"/>
        <end position="242"/>
    </location>
</feature>
<dbReference type="PROSITE" id="PS51194">
    <property type="entry name" value="HELICASE_CTER"/>
    <property type="match status" value="1"/>
</dbReference>
<dbReference type="Pfam" id="PF00271">
    <property type="entry name" value="Helicase_C"/>
    <property type="match status" value="1"/>
</dbReference>
<proteinExistence type="inferred from homology"/>
<protein>
    <submittedName>
        <fullName evidence="19">Chromodomain-helicase-DNA-binding protein 4</fullName>
    </submittedName>
</protein>
<dbReference type="PROSITE" id="PS50013">
    <property type="entry name" value="CHROMO_2"/>
    <property type="match status" value="2"/>
</dbReference>
<keyword evidence="19" id="KW-0347">Helicase</keyword>
<dbReference type="FunFam" id="1.10.10.60:FF:000037">
    <property type="entry name" value="chromodomain-helicase-DNA-binding protein 3 isoform X1"/>
    <property type="match status" value="1"/>
</dbReference>
<dbReference type="InterPro" id="IPR049730">
    <property type="entry name" value="SNF2/RAD54-like_C"/>
</dbReference>
<dbReference type="InterPro" id="IPR011011">
    <property type="entry name" value="Znf_FYVE_PHD"/>
</dbReference>
<dbReference type="GO" id="GO:0016581">
    <property type="term" value="C:NuRD complex"/>
    <property type="evidence" value="ECO:0007669"/>
    <property type="project" value="TreeGrafter"/>
</dbReference>
<dbReference type="PROSITE" id="PS50016">
    <property type="entry name" value="ZF_PHD_2"/>
    <property type="match status" value="1"/>
</dbReference>
<keyword evidence="3" id="KW-0479">Metal-binding</keyword>
<feature type="domain" description="Helicase C-terminal" evidence="18">
    <location>
        <begin position="953"/>
        <end position="1107"/>
    </location>
</feature>
<dbReference type="GO" id="GO:0140658">
    <property type="term" value="F:ATP-dependent chromatin remodeler activity"/>
    <property type="evidence" value="ECO:0007669"/>
    <property type="project" value="TreeGrafter"/>
</dbReference>
<evidence type="ECO:0000256" key="13">
    <source>
        <dbReference type="PROSITE-ProRule" id="PRU00146"/>
    </source>
</evidence>
<dbReference type="InterPro" id="IPR013083">
    <property type="entry name" value="Znf_RING/FYVE/PHD"/>
</dbReference>
<dbReference type="GO" id="GO:0003682">
    <property type="term" value="F:chromatin binding"/>
    <property type="evidence" value="ECO:0007669"/>
    <property type="project" value="TreeGrafter"/>
</dbReference>
<dbReference type="InterPro" id="IPR027417">
    <property type="entry name" value="P-loop_NTPase"/>
</dbReference>
<dbReference type="Pfam" id="PF00628">
    <property type="entry name" value="PHD"/>
    <property type="match status" value="1"/>
</dbReference>
<dbReference type="InterPro" id="IPR001965">
    <property type="entry name" value="Znf_PHD"/>
</dbReference>
<dbReference type="SUPFAM" id="SSF52540">
    <property type="entry name" value="P-loop containing nucleoside triphosphate hydrolases"/>
    <property type="match status" value="2"/>
</dbReference>
<dbReference type="InterPro" id="IPR016197">
    <property type="entry name" value="Chromo-like_dom_sf"/>
</dbReference>
<dbReference type="InterPro" id="IPR012958">
    <property type="entry name" value="CHD_N"/>
</dbReference>
<evidence type="ECO:0000256" key="10">
    <source>
        <dbReference type="ARBA" id="ARBA00022853"/>
    </source>
</evidence>
<feature type="region of interest" description="Disordered" evidence="14">
    <location>
        <begin position="314"/>
        <end position="339"/>
    </location>
</feature>
<organism evidence="19 20">
    <name type="scientific">Triplophysa tibetana</name>
    <dbReference type="NCBI Taxonomy" id="1572043"/>
    <lineage>
        <taxon>Eukaryota</taxon>
        <taxon>Metazoa</taxon>
        <taxon>Chordata</taxon>
        <taxon>Craniata</taxon>
        <taxon>Vertebrata</taxon>
        <taxon>Euteleostomi</taxon>
        <taxon>Actinopterygii</taxon>
        <taxon>Neopterygii</taxon>
        <taxon>Teleostei</taxon>
        <taxon>Ostariophysi</taxon>
        <taxon>Cypriniformes</taxon>
        <taxon>Nemacheilidae</taxon>
        <taxon>Triplophysa</taxon>
    </lineage>
</organism>
<evidence type="ECO:0000259" key="18">
    <source>
        <dbReference type="PROSITE" id="PS51194"/>
    </source>
</evidence>
<feature type="compositionally biased region" description="Polar residues" evidence="14">
    <location>
        <begin position="1958"/>
        <end position="1970"/>
    </location>
</feature>
<dbReference type="SMART" id="SM00298">
    <property type="entry name" value="CHROMO"/>
    <property type="match status" value="2"/>
</dbReference>
<dbReference type="CDD" id="cd15532">
    <property type="entry name" value="PHD2_CHD_II"/>
    <property type="match status" value="1"/>
</dbReference>
<evidence type="ECO:0000259" key="16">
    <source>
        <dbReference type="PROSITE" id="PS50016"/>
    </source>
</evidence>
<evidence type="ECO:0000256" key="14">
    <source>
        <dbReference type="SAM" id="MobiDB-lite"/>
    </source>
</evidence>
<feature type="compositionally biased region" description="Low complexity" evidence="14">
    <location>
        <begin position="49"/>
        <end position="58"/>
    </location>
</feature>
<reference evidence="19 20" key="1">
    <citation type="journal article" date="2019" name="Mol. Ecol. Resour.">
        <title>Chromosome-level genome assembly of Triplophysa tibetana, a fish adapted to the harsh high-altitude environment of the Tibetan Plateau.</title>
        <authorList>
            <person name="Yang X."/>
            <person name="Liu H."/>
            <person name="Ma Z."/>
            <person name="Zou Y."/>
            <person name="Zou M."/>
            <person name="Mao Y."/>
            <person name="Li X."/>
            <person name="Wang H."/>
            <person name="Chen T."/>
            <person name="Wang W."/>
            <person name="Yang R."/>
        </authorList>
    </citation>
    <scope>NUCLEOTIDE SEQUENCE [LARGE SCALE GENOMIC DNA]</scope>
    <source>
        <strain evidence="19">TTIB1903HZAU</strain>
        <tissue evidence="19">Muscle</tissue>
    </source>
</reference>
<evidence type="ECO:0000256" key="9">
    <source>
        <dbReference type="ARBA" id="ARBA00022840"/>
    </source>
</evidence>
<feature type="domain" description="Chromo" evidence="15">
    <location>
        <begin position="427"/>
        <end position="483"/>
    </location>
</feature>
<feature type="compositionally biased region" description="Basic residues" evidence="14">
    <location>
        <begin position="29"/>
        <end position="45"/>
    </location>
</feature>
<dbReference type="SMART" id="SM01147">
    <property type="entry name" value="DUF1087"/>
    <property type="match status" value="1"/>
</dbReference>
<gene>
    <name evidence="19" type="ORF">E1301_Tti024110</name>
</gene>
<dbReference type="CDD" id="cd18056">
    <property type="entry name" value="DEXHc_CHD4"/>
    <property type="match status" value="1"/>
</dbReference>
<comment type="subcellular location">
    <subcellularLocation>
        <location evidence="1">Nucleus</location>
    </subcellularLocation>
</comment>
<dbReference type="PANTHER" id="PTHR45623:SF59">
    <property type="entry name" value="DNA HELICASE"/>
    <property type="match status" value="1"/>
</dbReference>
<dbReference type="SUPFAM" id="SSF54160">
    <property type="entry name" value="Chromo domain-like"/>
    <property type="match status" value="2"/>
</dbReference>
<dbReference type="GO" id="GO:0004386">
    <property type="term" value="F:helicase activity"/>
    <property type="evidence" value="ECO:0007669"/>
    <property type="project" value="UniProtKB-KW"/>
</dbReference>
<evidence type="ECO:0000256" key="7">
    <source>
        <dbReference type="ARBA" id="ARBA00022801"/>
    </source>
</evidence>
<feature type="region of interest" description="Disordered" evidence="14">
    <location>
        <begin position="1519"/>
        <end position="1591"/>
    </location>
</feature>
<dbReference type="GO" id="GO:0016887">
    <property type="term" value="F:ATP hydrolysis activity"/>
    <property type="evidence" value="ECO:0007669"/>
    <property type="project" value="TreeGrafter"/>
</dbReference>
<dbReference type="GO" id="GO:0008270">
    <property type="term" value="F:zinc ion binding"/>
    <property type="evidence" value="ECO:0007669"/>
    <property type="project" value="UniProtKB-KW"/>
</dbReference>
<comment type="similarity">
    <text evidence="2">Belongs to the SNF2/RAD54 helicase family.</text>
</comment>
<dbReference type="InterPro" id="IPR012957">
    <property type="entry name" value="CHD_C2"/>
</dbReference>
<dbReference type="FunFam" id="3.30.40.10:FF:000011">
    <property type="entry name" value="chromodomain-helicase-DNA-binding protein 4 isoform X1"/>
    <property type="match status" value="1"/>
</dbReference>
<name>A0A5A9MWB0_9TELE</name>
<feature type="compositionally biased region" description="Basic and acidic residues" evidence="14">
    <location>
        <begin position="2014"/>
        <end position="2051"/>
    </location>
</feature>
<feature type="region of interest" description="Disordered" evidence="14">
    <location>
        <begin position="1181"/>
        <end position="1217"/>
    </location>
</feature>
<feature type="domain" description="Chromo" evidence="15">
    <location>
        <begin position="521"/>
        <end position="556"/>
    </location>
</feature>
<feature type="region of interest" description="Disordered" evidence="14">
    <location>
        <begin position="1"/>
        <end position="90"/>
    </location>
</feature>
<dbReference type="Pfam" id="PF00176">
    <property type="entry name" value="SNF2-rel_dom"/>
    <property type="match status" value="1"/>
</dbReference>
<keyword evidence="20" id="KW-1185">Reference proteome</keyword>
<dbReference type="CDD" id="cd18667">
    <property type="entry name" value="CD1_tandem_CHD3-4_like"/>
    <property type="match status" value="1"/>
</dbReference>
<dbReference type="SMART" id="SM00249">
    <property type="entry name" value="PHD"/>
    <property type="match status" value="2"/>
</dbReference>
<dbReference type="Proteomes" id="UP000324632">
    <property type="component" value="Unassembled WGS sequence"/>
</dbReference>